<name>A0ABT2Y6K3_9MOLU</name>
<evidence type="ECO:0000256" key="1">
    <source>
        <dbReference type="SAM" id="SignalP"/>
    </source>
</evidence>
<keyword evidence="1" id="KW-0732">Signal</keyword>
<evidence type="ECO:0000313" key="2">
    <source>
        <dbReference type="EMBL" id="MCV2232360.1"/>
    </source>
</evidence>
<feature type="chain" id="PRO_5047411583" evidence="1">
    <location>
        <begin position="20"/>
        <end position="126"/>
    </location>
</feature>
<feature type="signal peptide" evidence="1">
    <location>
        <begin position="1"/>
        <end position="19"/>
    </location>
</feature>
<dbReference type="EMBL" id="JAOVQM010000004">
    <property type="protein sequence ID" value="MCV2232360.1"/>
    <property type="molecule type" value="Genomic_DNA"/>
</dbReference>
<dbReference type="Proteomes" id="UP001177160">
    <property type="component" value="Unassembled WGS sequence"/>
</dbReference>
<protein>
    <submittedName>
        <fullName evidence="2">Uncharacterized protein</fullName>
    </submittedName>
</protein>
<organism evidence="2 3">
    <name type="scientific">Paracholeplasma manati</name>
    <dbReference type="NCBI Taxonomy" id="591373"/>
    <lineage>
        <taxon>Bacteria</taxon>
        <taxon>Bacillati</taxon>
        <taxon>Mycoplasmatota</taxon>
        <taxon>Mollicutes</taxon>
        <taxon>Acholeplasmatales</taxon>
        <taxon>Acholeplasmataceae</taxon>
        <taxon>Paracholeplasma</taxon>
    </lineage>
</organism>
<sequence length="126" mass="14019">MKKIVSLLFLCLLSFNLTGCVFNMDEPADIVPLERSIKSTDITWLDASQGASSVTLNFTANVKIKTITLQVTFLDKSGNIILVNTKTMTNLVPKNNYSQKFGIDFMDMLSVHQYSYKIVSGTVDLT</sequence>
<accession>A0ABT2Y6K3</accession>
<comment type="caution">
    <text evidence="2">The sequence shown here is derived from an EMBL/GenBank/DDBJ whole genome shotgun (WGS) entry which is preliminary data.</text>
</comment>
<reference evidence="2" key="1">
    <citation type="submission" date="2022-09" db="EMBL/GenBank/DDBJ databases">
        <title>Novel Mycoplasma species identified in domestic and wild animals.</title>
        <authorList>
            <person name="Volokhov D.V."/>
            <person name="Furtak V.A."/>
            <person name="Zagorodnyaya T.A."/>
        </authorList>
    </citation>
    <scope>NUCLEOTIDE SEQUENCE</scope>
    <source>
        <strain evidence="2">Oakley</strain>
    </source>
</reference>
<gene>
    <name evidence="2" type="ORF">N7548_05925</name>
</gene>
<dbReference type="RefSeq" id="WP_263608550.1">
    <property type="nucleotide sequence ID" value="NZ_JAOVQM010000004.1"/>
</dbReference>
<evidence type="ECO:0000313" key="3">
    <source>
        <dbReference type="Proteomes" id="UP001177160"/>
    </source>
</evidence>
<proteinExistence type="predicted"/>
<keyword evidence="3" id="KW-1185">Reference proteome</keyword>